<sequence>MKSTKINRHQLPRCSETGLDRYRDRHQARHGATAANGHAGRSKVTTFACSACGGFHLETLPGQTVSLATPASAEPAAVPTGPRRYVLMDIENLTAGSSTRAEAKALWRSLTQPGFGITSADHVVVGANRHVARKLATSIAGSNVRWVVGAVEPDGADRALLAAINLHHVAKKYDELVIMSGDHAFSELARRAKALGLRVHVVTSISDGRGRSLSRELAAVADRRTTVRHAAQTRATSIPTPAEAA</sequence>
<dbReference type="RefSeq" id="WP_187768897.1">
    <property type="nucleotide sequence ID" value="NZ_JACTVM010000001.1"/>
</dbReference>
<dbReference type="Proteomes" id="UP000620591">
    <property type="component" value="Unassembled WGS sequence"/>
</dbReference>
<evidence type="ECO:0000313" key="2">
    <source>
        <dbReference type="EMBL" id="MBC9225863.1"/>
    </source>
</evidence>
<organism evidence="2 3">
    <name type="scientific">Aeromicrobium senzhongii</name>
    <dbReference type="NCBI Taxonomy" id="2663859"/>
    <lineage>
        <taxon>Bacteria</taxon>
        <taxon>Bacillati</taxon>
        <taxon>Actinomycetota</taxon>
        <taxon>Actinomycetes</taxon>
        <taxon>Propionibacteriales</taxon>
        <taxon>Nocardioidaceae</taxon>
        <taxon>Aeromicrobium</taxon>
    </lineage>
</organism>
<dbReference type="InterPro" id="IPR021139">
    <property type="entry name" value="NYN"/>
</dbReference>
<comment type="caution">
    <text evidence="2">The sequence shown here is derived from an EMBL/GenBank/DDBJ whole genome shotgun (WGS) entry which is preliminary data.</text>
</comment>
<feature type="domain" description="NYN" evidence="1">
    <location>
        <begin position="85"/>
        <end position="223"/>
    </location>
</feature>
<dbReference type="Gene3D" id="3.40.50.1010">
    <property type="entry name" value="5'-nuclease"/>
    <property type="match status" value="1"/>
</dbReference>
<dbReference type="EMBL" id="JACTVM010000001">
    <property type="protein sequence ID" value="MBC9225863.1"/>
    <property type="molecule type" value="Genomic_DNA"/>
</dbReference>
<accession>A0A8I0K0J5</accession>
<dbReference type="Pfam" id="PF01936">
    <property type="entry name" value="NYN"/>
    <property type="match status" value="1"/>
</dbReference>
<dbReference type="GO" id="GO:0004540">
    <property type="term" value="F:RNA nuclease activity"/>
    <property type="evidence" value="ECO:0007669"/>
    <property type="project" value="InterPro"/>
</dbReference>
<protein>
    <submittedName>
        <fullName evidence="2">NYN domain-containing protein</fullName>
    </submittedName>
</protein>
<evidence type="ECO:0000259" key="1">
    <source>
        <dbReference type="Pfam" id="PF01936"/>
    </source>
</evidence>
<gene>
    <name evidence="2" type="ORF">IBG24_06005</name>
</gene>
<dbReference type="AlphaFoldDB" id="A0A8I0K0J5"/>
<name>A0A8I0K0J5_9ACTN</name>
<reference evidence="2" key="1">
    <citation type="submission" date="2020-09" db="EMBL/GenBank/DDBJ databases">
        <title>Novel species in genus Aeromicrobium.</title>
        <authorList>
            <person name="Zhang G."/>
        </authorList>
    </citation>
    <scope>NUCLEOTIDE SEQUENCE</scope>
    <source>
        <strain evidence="2">Zg-636</strain>
    </source>
</reference>
<proteinExistence type="predicted"/>
<evidence type="ECO:0000313" key="3">
    <source>
        <dbReference type="Proteomes" id="UP000620591"/>
    </source>
</evidence>